<evidence type="ECO:0000259" key="6">
    <source>
        <dbReference type="PROSITE" id="PS50850"/>
    </source>
</evidence>
<feature type="transmembrane region" description="Helical" evidence="5">
    <location>
        <begin position="68"/>
        <end position="88"/>
    </location>
</feature>
<feature type="transmembrane region" description="Helical" evidence="5">
    <location>
        <begin position="155"/>
        <end position="172"/>
    </location>
</feature>
<feature type="transmembrane region" description="Helical" evidence="5">
    <location>
        <begin position="286"/>
        <end position="306"/>
    </location>
</feature>
<dbReference type="VEuPathDB" id="VectorBase:HLOH_063628"/>
<dbReference type="Pfam" id="PF00083">
    <property type="entry name" value="Sugar_tr"/>
    <property type="match status" value="1"/>
</dbReference>
<feature type="transmembrane region" description="Helical" evidence="5">
    <location>
        <begin position="391"/>
        <end position="410"/>
    </location>
</feature>
<reference evidence="7 8" key="1">
    <citation type="journal article" date="2020" name="Cell">
        <title>Large-Scale Comparative Analyses of Tick Genomes Elucidate Their Genetic Diversity and Vector Capacities.</title>
        <authorList>
            <consortium name="Tick Genome and Microbiome Consortium (TIGMIC)"/>
            <person name="Jia N."/>
            <person name="Wang J."/>
            <person name="Shi W."/>
            <person name="Du L."/>
            <person name="Sun Y."/>
            <person name="Zhan W."/>
            <person name="Jiang J.F."/>
            <person name="Wang Q."/>
            <person name="Zhang B."/>
            <person name="Ji P."/>
            <person name="Bell-Sakyi L."/>
            <person name="Cui X.M."/>
            <person name="Yuan T.T."/>
            <person name="Jiang B.G."/>
            <person name="Yang W.F."/>
            <person name="Lam T.T."/>
            <person name="Chang Q.C."/>
            <person name="Ding S.J."/>
            <person name="Wang X.J."/>
            <person name="Zhu J.G."/>
            <person name="Ruan X.D."/>
            <person name="Zhao L."/>
            <person name="Wei J.T."/>
            <person name="Ye R.Z."/>
            <person name="Que T.C."/>
            <person name="Du C.H."/>
            <person name="Zhou Y.H."/>
            <person name="Cheng J.X."/>
            <person name="Dai P.F."/>
            <person name="Guo W.B."/>
            <person name="Han X.H."/>
            <person name="Huang E.J."/>
            <person name="Li L.F."/>
            <person name="Wei W."/>
            <person name="Gao Y.C."/>
            <person name="Liu J.Z."/>
            <person name="Shao H.Z."/>
            <person name="Wang X."/>
            <person name="Wang C.C."/>
            <person name="Yang T.C."/>
            <person name="Huo Q.B."/>
            <person name="Li W."/>
            <person name="Chen H.Y."/>
            <person name="Chen S.E."/>
            <person name="Zhou L.G."/>
            <person name="Ni X.B."/>
            <person name="Tian J.H."/>
            <person name="Sheng Y."/>
            <person name="Liu T."/>
            <person name="Pan Y.S."/>
            <person name="Xia L.Y."/>
            <person name="Li J."/>
            <person name="Zhao F."/>
            <person name="Cao W.C."/>
        </authorList>
    </citation>
    <scope>NUCLEOTIDE SEQUENCE [LARGE SCALE GENOMIC DNA]</scope>
    <source>
        <strain evidence="7">HaeL-2018</strain>
    </source>
</reference>
<keyword evidence="3 5" id="KW-1133">Transmembrane helix</keyword>
<feature type="transmembrane region" description="Helical" evidence="5">
    <location>
        <begin position="95"/>
        <end position="119"/>
    </location>
</feature>
<dbReference type="InterPro" id="IPR005828">
    <property type="entry name" value="MFS_sugar_transport-like"/>
</dbReference>
<dbReference type="PRINTS" id="PR00171">
    <property type="entry name" value="SUGRTRNSPORT"/>
</dbReference>
<evidence type="ECO:0000256" key="1">
    <source>
        <dbReference type="ARBA" id="ARBA00004141"/>
    </source>
</evidence>
<dbReference type="PROSITE" id="PS00217">
    <property type="entry name" value="SUGAR_TRANSPORT_2"/>
    <property type="match status" value="1"/>
</dbReference>
<dbReference type="Gene3D" id="1.20.1250.20">
    <property type="entry name" value="MFS general substrate transporter like domains"/>
    <property type="match status" value="2"/>
</dbReference>
<keyword evidence="2 5" id="KW-0812">Transmembrane</keyword>
<dbReference type="AlphaFoldDB" id="A0A9J6FVK9"/>
<evidence type="ECO:0000256" key="3">
    <source>
        <dbReference type="ARBA" id="ARBA00022989"/>
    </source>
</evidence>
<organism evidence="7 8">
    <name type="scientific">Haemaphysalis longicornis</name>
    <name type="common">Bush tick</name>
    <dbReference type="NCBI Taxonomy" id="44386"/>
    <lineage>
        <taxon>Eukaryota</taxon>
        <taxon>Metazoa</taxon>
        <taxon>Ecdysozoa</taxon>
        <taxon>Arthropoda</taxon>
        <taxon>Chelicerata</taxon>
        <taxon>Arachnida</taxon>
        <taxon>Acari</taxon>
        <taxon>Parasitiformes</taxon>
        <taxon>Ixodida</taxon>
        <taxon>Ixodoidea</taxon>
        <taxon>Ixodidae</taxon>
        <taxon>Haemaphysalinae</taxon>
        <taxon>Haemaphysalis</taxon>
    </lineage>
</organism>
<feature type="transmembrane region" description="Helical" evidence="5">
    <location>
        <begin position="326"/>
        <end position="347"/>
    </location>
</feature>
<dbReference type="PROSITE" id="PS50850">
    <property type="entry name" value="MFS"/>
    <property type="match status" value="1"/>
</dbReference>
<comment type="subcellular location">
    <subcellularLocation>
        <location evidence="1">Membrane</location>
        <topology evidence="1">Multi-pass membrane protein</topology>
    </subcellularLocation>
</comment>
<dbReference type="InterPro" id="IPR020846">
    <property type="entry name" value="MFS_dom"/>
</dbReference>
<feature type="transmembrane region" description="Helical" evidence="5">
    <location>
        <begin position="21"/>
        <end position="41"/>
    </location>
</feature>
<protein>
    <recommendedName>
        <fullName evidence="6">Major facilitator superfamily (MFS) profile domain-containing protein</fullName>
    </recommendedName>
</protein>
<keyword evidence="8" id="KW-1185">Reference proteome</keyword>
<dbReference type="PANTHER" id="PTHR48021:SF1">
    <property type="entry name" value="GH07001P-RELATED"/>
    <property type="match status" value="1"/>
</dbReference>
<dbReference type="EMBL" id="JABSTR010000004">
    <property type="protein sequence ID" value="KAH9366084.1"/>
    <property type="molecule type" value="Genomic_DNA"/>
</dbReference>
<dbReference type="OrthoDB" id="6612291at2759"/>
<proteinExistence type="predicted"/>
<feature type="domain" description="Major facilitator superfamily (MFS) profile" evidence="6">
    <location>
        <begin position="24"/>
        <end position="414"/>
    </location>
</feature>
<evidence type="ECO:0000256" key="4">
    <source>
        <dbReference type="ARBA" id="ARBA00023136"/>
    </source>
</evidence>
<gene>
    <name evidence="7" type="ORF">HPB48_021130</name>
</gene>
<dbReference type="GO" id="GO:0016020">
    <property type="term" value="C:membrane"/>
    <property type="evidence" value="ECO:0007669"/>
    <property type="project" value="UniProtKB-SubCell"/>
</dbReference>
<accession>A0A9J6FVK9</accession>
<comment type="caution">
    <text evidence="7">The sequence shown here is derived from an EMBL/GenBank/DDBJ whole genome shotgun (WGS) entry which is preliminary data.</text>
</comment>
<keyword evidence="4 5" id="KW-0472">Membrane</keyword>
<dbReference type="PANTHER" id="PTHR48021">
    <property type="match status" value="1"/>
</dbReference>
<feature type="transmembrane region" description="Helical" evidence="5">
    <location>
        <begin position="125"/>
        <end position="143"/>
    </location>
</feature>
<feature type="transmembrane region" description="Helical" evidence="5">
    <location>
        <begin position="359"/>
        <end position="379"/>
    </location>
</feature>
<sequence length="445" mass="46910">MLAPSSEAHSYPVKPRLTTPLLSTLVSAWAGSLCMGVTLGYSSPAAESLAAATGAGAESFQAVSDSVWLSHLLPAGAVPGAFLGAVVSQAMGRRVGLMLSSVLFMLGYAVIFFAGSGVLLLCGRFVTGVAAGTVSLCVPAYIAEITLPSHRGTMGGVLQLAITIGIMLSYTVGRFVGWRTLGAVCFLCSVVQVGAGHFSVESPRWLVLRGRRQAAMAALGRLRGPQGKTEAECRAVEEVFALASAPRSHTMLALHAHFIQQFSGINMVAATMVVVSVMDVVGRRRLLTASSLICVVAMLSIAGLYSVSSNPADASSAPSVVERLPILFLGLYIVGYSVGLGPVVWILGAELVPLRHRGLRFGTVVAFDWACAGGVTWFFNSVRESFQFSGLGWFFSSVTFLGGTLVAIFLPETRGQSLENILQSRFQDIEEEYGPSSKSSSSLRK</sequence>
<dbReference type="InterPro" id="IPR003663">
    <property type="entry name" value="Sugar/inositol_transpt"/>
</dbReference>
<dbReference type="SUPFAM" id="SSF103473">
    <property type="entry name" value="MFS general substrate transporter"/>
    <property type="match status" value="1"/>
</dbReference>
<evidence type="ECO:0000313" key="7">
    <source>
        <dbReference type="EMBL" id="KAH9366084.1"/>
    </source>
</evidence>
<evidence type="ECO:0000313" key="8">
    <source>
        <dbReference type="Proteomes" id="UP000821853"/>
    </source>
</evidence>
<dbReference type="OMA" id="EIAYPAH"/>
<dbReference type="InterPro" id="IPR036259">
    <property type="entry name" value="MFS_trans_sf"/>
</dbReference>
<dbReference type="InterPro" id="IPR005829">
    <property type="entry name" value="Sugar_transporter_CS"/>
</dbReference>
<name>A0A9J6FVK9_HAELO</name>
<evidence type="ECO:0000256" key="2">
    <source>
        <dbReference type="ARBA" id="ARBA00022692"/>
    </source>
</evidence>
<evidence type="ECO:0000256" key="5">
    <source>
        <dbReference type="SAM" id="Phobius"/>
    </source>
</evidence>
<dbReference type="GO" id="GO:0022857">
    <property type="term" value="F:transmembrane transporter activity"/>
    <property type="evidence" value="ECO:0007669"/>
    <property type="project" value="InterPro"/>
</dbReference>
<dbReference type="InterPro" id="IPR050549">
    <property type="entry name" value="MFS_Trehalose_Transporter"/>
</dbReference>
<dbReference type="Proteomes" id="UP000821853">
    <property type="component" value="Chromosome 2"/>
</dbReference>